<feature type="domain" description="MsrB" evidence="7">
    <location>
        <begin position="53"/>
        <end position="175"/>
    </location>
</feature>
<proteinExistence type="inferred from homology"/>
<feature type="binding site" evidence="6">
    <location>
        <position position="144"/>
    </location>
    <ligand>
        <name>Zn(2+)</name>
        <dbReference type="ChEBI" id="CHEBI:29105"/>
    </ligand>
</feature>
<dbReference type="InterPro" id="IPR002579">
    <property type="entry name" value="Met_Sox_Rdtase_MsrB_dom"/>
</dbReference>
<evidence type="ECO:0000256" key="1">
    <source>
        <dbReference type="ARBA" id="ARBA00007174"/>
    </source>
</evidence>
<dbReference type="PROSITE" id="PS51790">
    <property type="entry name" value="MSRB"/>
    <property type="match status" value="1"/>
</dbReference>
<dbReference type="NCBIfam" id="TIGR00357">
    <property type="entry name" value="peptide-methionine (R)-S-oxide reductase MsrB"/>
    <property type="match status" value="1"/>
</dbReference>
<comment type="catalytic activity">
    <reaction evidence="5 6">
        <text>L-methionyl-[protein] + [thioredoxin]-disulfide + H2O = L-methionyl-(R)-S-oxide-[protein] + [thioredoxin]-dithiol</text>
        <dbReference type="Rhea" id="RHEA:24164"/>
        <dbReference type="Rhea" id="RHEA-COMP:10698"/>
        <dbReference type="Rhea" id="RHEA-COMP:10700"/>
        <dbReference type="Rhea" id="RHEA-COMP:12313"/>
        <dbReference type="Rhea" id="RHEA-COMP:12314"/>
        <dbReference type="ChEBI" id="CHEBI:15377"/>
        <dbReference type="ChEBI" id="CHEBI:16044"/>
        <dbReference type="ChEBI" id="CHEBI:29950"/>
        <dbReference type="ChEBI" id="CHEBI:45764"/>
        <dbReference type="ChEBI" id="CHEBI:50058"/>
        <dbReference type="EC" id="1.8.4.12"/>
    </reaction>
</comment>
<evidence type="ECO:0000313" key="9">
    <source>
        <dbReference type="Proteomes" id="UP000808349"/>
    </source>
</evidence>
<organism evidence="8 9">
    <name type="scientific">Candidatus Defluviibacterium haderslevense</name>
    <dbReference type="NCBI Taxonomy" id="2981993"/>
    <lineage>
        <taxon>Bacteria</taxon>
        <taxon>Pseudomonadati</taxon>
        <taxon>Bacteroidota</taxon>
        <taxon>Saprospiria</taxon>
        <taxon>Saprospirales</taxon>
        <taxon>Saprospiraceae</taxon>
        <taxon>Candidatus Defluviibacterium</taxon>
    </lineage>
</organism>
<feature type="binding site" evidence="6">
    <location>
        <position position="92"/>
    </location>
    <ligand>
        <name>Zn(2+)</name>
        <dbReference type="ChEBI" id="CHEBI:29105"/>
    </ligand>
</feature>
<dbReference type="PANTHER" id="PTHR10173:SF52">
    <property type="entry name" value="METHIONINE-R-SULFOXIDE REDUCTASE B1"/>
    <property type="match status" value="1"/>
</dbReference>
<feature type="active site" description="Nucleophile" evidence="6">
    <location>
        <position position="164"/>
    </location>
</feature>
<feature type="binding site" evidence="6">
    <location>
        <position position="141"/>
    </location>
    <ligand>
        <name>Zn(2+)</name>
        <dbReference type="ChEBI" id="CHEBI:29105"/>
    </ligand>
</feature>
<evidence type="ECO:0000256" key="4">
    <source>
        <dbReference type="ARBA" id="ARBA00023002"/>
    </source>
</evidence>
<keyword evidence="4 6" id="KW-0560">Oxidoreductase</keyword>
<dbReference type="EMBL" id="JADKFW010000021">
    <property type="protein sequence ID" value="MBK9719837.1"/>
    <property type="molecule type" value="Genomic_DNA"/>
</dbReference>
<evidence type="ECO:0000256" key="3">
    <source>
        <dbReference type="ARBA" id="ARBA00022833"/>
    </source>
</evidence>
<dbReference type="GO" id="GO:0005737">
    <property type="term" value="C:cytoplasm"/>
    <property type="evidence" value="ECO:0007669"/>
    <property type="project" value="TreeGrafter"/>
</dbReference>
<evidence type="ECO:0000256" key="6">
    <source>
        <dbReference type="HAMAP-Rule" id="MF_01400"/>
    </source>
</evidence>
<comment type="cofactor">
    <cofactor evidence="6">
        <name>Zn(2+)</name>
        <dbReference type="ChEBI" id="CHEBI:29105"/>
    </cofactor>
    <text evidence="6">Binds 1 zinc ion per subunit. The zinc ion is important for the structural integrity of the protein.</text>
</comment>
<dbReference type="PROSITE" id="PS51257">
    <property type="entry name" value="PROKAR_LIPOPROTEIN"/>
    <property type="match status" value="1"/>
</dbReference>
<dbReference type="FunFam" id="2.170.150.20:FF:000001">
    <property type="entry name" value="Peptide methionine sulfoxide reductase MsrB"/>
    <property type="match status" value="1"/>
</dbReference>
<gene>
    <name evidence="6 8" type="primary">msrB</name>
    <name evidence="8" type="ORF">IPO85_20435</name>
</gene>
<sequence length="180" mass="20305">MRINYLLYIVGLFLSGCSCSCQKSSVQKSVKNDANTDTTIVIPQHIEPITLTDEEWRKKLTEESYYVMREKGTERSFTGKLWDNHQTGIYLCNACQLPLFSSATKFESGTGWPSFFKPIRNDLVSEIVDDTYGMIRKEIVCSRCKGHLGHVFDDGPAPTGLRYCMNSVSLKFIPTGSVPK</sequence>
<dbReference type="PANTHER" id="PTHR10173">
    <property type="entry name" value="METHIONINE SULFOXIDE REDUCTASE"/>
    <property type="match status" value="1"/>
</dbReference>
<evidence type="ECO:0000256" key="5">
    <source>
        <dbReference type="ARBA" id="ARBA00048488"/>
    </source>
</evidence>
<dbReference type="InterPro" id="IPR028427">
    <property type="entry name" value="Met_Sox_Rdtase_MsrB"/>
</dbReference>
<comment type="similarity">
    <text evidence="1 6">Belongs to the MsrB Met sulfoxide reductase family.</text>
</comment>
<dbReference type="GO" id="GO:0033743">
    <property type="term" value="F:peptide-methionine (R)-S-oxide reductase activity"/>
    <property type="evidence" value="ECO:0007669"/>
    <property type="project" value="UniProtKB-UniRule"/>
</dbReference>
<dbReference type="Gene3D" id="2.170.150.20">
    <property type="entry name" value="Peptide methionine sulfoxide reductase"/>
    <property type="match status" value="1"/>
</dbReference>
<reference evidence="8 9" key="1">
    <citation type="submission" date="2020-10" db="EMBL/GenBank/DDBJ databases">
        <title>Connecting structure to function with the recovery of over 1000 high-quality activated sludge metagenome-assembled genomes encoding full-length rRNA genes using long-read sequencing.</title>
        <authorList>
            <person name="Singleton C.M."/>
            <person name="Petriglieri F."/>
            <person name="Kristensen J.M."/>
            <person name="Kirkegaard R.H."/>
            <person name="Michaelsen T.Y."/>
            <person name="Andersen M.H."/>
            <person name="Karst S.M."/>
            <person name="Dueholm M.S."/>
            <person name="Nielsen P.H."/>
            <person name="Albertsen M."/>
        </authorList>
    </citation>
    <scope>NUCLEOTIDE SEQUENCE [LARGE SCALE GENOMIC DNA]</scope>
    <source>
        <strain evidence="8">Ribe_18-Q3-R11-54_BAT3C.373</strain>
    </source>
</reference>
<dbReference type="HAMAP" id="MF_01400">
    <property type="entry name" value="MsrB"/>
    <property type="match status" value="1"/>
</dbReference>
<evidence type="ECO:0000313" key="8">
    <source>
        <dbReference type="EMBL" id="MBK9719837.1"/>
    </source>
</evidence>
<comment type="caution">
    <text evidence="8">The sequence shown here is derived from an EMBL/GenBank/DDBJ whole genome shotgun (WGS) entry which is preliminary data.</text>
</comment>
<protein>
    <recommendedName>
        <fullName evidence="6">Peptide methionine sulfoxide reductase MsrB</fullName>
        <ecNumber evidence="6">1.8.4.12</ecNumber>
    </recommendedName>
    <alternativeName>
        <fullName evidence="6">Peptide-methionine (R)-S-oxide reductase</fullName>
    </alternativeName>
</protein>
<name>A0A9D7SC04_9BACT</name>
<evidence type="ECO:0000259" key="7">
    <source>
        <dbReference type="PROSITE" id="PS51790"/>
    </source>
</evidence>
<feature type="binding site" evidence="6">
    <location>
        <position position="95"/>
    </location>
    <ligand>
        <name>Zn(2+)</name>
        <dbReference type="ChEBI" id="CHEBI:29105"/>
    </ligand>
</feature>
<accession>A0A9D7SC04</accession>
<dbReference type="GO" id="GO:0030091">
    <property type="term" value="P:protein repair"/>
    <property type="evidence" value="ECO:0007669"/>
    <property type="project" value="InterPro"/>
</dbReference>
<keyword evidence="3 6" id="KW-0862">Zinc</keyword>
<evidence type="ECO:0000256" key="2">
    <source>
        <dbReference type="ARBA" id="ARBA00022723"/>
    </source>
</evidence>
<dbReference type="GO" id="GO:0008270">
    <property type="term" value="F:zinc ion binding"/>
    <property type="evidence" value="ECO:0007669"/>
    <property type="project" value="UniProtKB-UniRule"/>
</dbReference>
<dbReference type="SUPFAM" id="SSF51316">
    <property type="entry name" value="Mss4-like"/>
    <property type="match status" value="1"/>
</dbReference>
<dbReference type="InterPro" id="IPR011057">
    <property type="entry name" value="Mss4-like_sf"/>
</dbReference>
<dbReference type="GO" id="GO:0006979">
    <property type="term" value="P:response to oxidative stress"/>
    <property type="evidence" value="ECO:0007669"/>
    <property type="project" value="InterPro"/>
</dbReference>
<keyword evidence="2 6" id="KW-0479">Metal-binding</keyword>
<dbReference type="EC" id="1.8.4.12" evidence="6"/>
<dbReference type="Pfam" id="PF01641">
    <property type="entry name" value="SelR"/>
    <property type="match status" value="1"/>
</dbReference>
<dbReference type="AlphaFoldDB" id="A0A9D7SC04"/>
<dbReference type="Proteomes" id="UP000808349">
    <property type="component" value="Unassembled WGS sequence"/>
</dbReference>